<reference evidence="1 2" key="1">
    <citation type="submission" date="2022-03" db="EMBL/GenBank/DDBJ databases">
        <title>Luteimonas soily sp. nov., a novel bacterium isolated from the soil.</title>
        <authorList>
            <person name="Zhang X."/>
        </authorList>
    </citation>
    <scope>NUCLEOTIDE SEQUENCE [LARGE SCALE GENOMIC DNA]</scope>
    <source>
        <strain evidence="1 2">50</strain>
    </source>
</reference>
<proteinExistence type="predicted"/>
<dbReference type="PIRSF" id="PIRSF008546">
    <property type="entry name" value="UCP008546"/>
    <property type="match status" value="1"/>
</dbReference>
<keyword evidence="2" id="KW-1185">Reference proteome</keyword>
<dbReference type="InterPro" id="IPR036287">
    <property type="entry name" value="Rv1873-like_sf"/>
</dbReference>
<gene>
    <name evidence="1" type="ORF">MQC88_11860</name>
</gene>
<dbReference type="EMBL" id="JALGCL010000004">
    <property type="protein sequence ID" value="MCJ0826638.1"/>
    <property type="molecule type" value="Genomic_DNA"/>
</dbReference>
<evidence type="ECO:0000313" key="1">
    <source>
        <dbReference type="EMBL" id="MCJ0826638.1"/>
    </source>
</evidence>
<comment type="caution">
    <text evidence="1">The sequence shown here is derived from an EMBL/GenBank/DDBJ whole genome shotgun (WGS) entry which is preliminary data.</text>
</comment>
<dbReference type="SUPFAM" id="SSF140736">
    <property type="entry name" value="Rv1873-like"/>
    <property type="match status" value="1"/>
</dbReference>
<dbReference type="Pfam" id="PF08837">
    <property type="entry name" value="DUF1810"/>
    <property type="match status" value="1"/>
</dbReference>
<dbReference type="Proteomes" id="UP001165423">
    <property type="component" value="Unassembled WGS sequence"/>
</dbReference>
<evidence type="ECO:0000313" key="2">
    <source>
        <dbReference type="Proteomes" id="UP001165423"/>
    </source>
</evidence>
<accession>A0ABT0A6L6</accession>
<dbReference type="RefSeq" id="WP_243322314.1">
    <property type="nucleotide sequence ID" value="NZ_JALGCL010000004.1"/>
</dbReference>
<name>A0ABT0A6L6_9GAMM</name>
<protein>
    <submittedName>
        <fullName evidence="1">DUF1810 domain-containing protein</fullName>
    </submittedName>
</protein>
<organism evidence="1 2">
    <name type="scientific">Cognatiluteimonas sedimenti</name>
    <dbReference type="NCBI Taxonomy" id="2927791"/>
    <lineage>
        <taxon>Bacteria</taxon>
        <taxon>Pseudomonadati</taxon>
        <taxon>Pseudomonadota</taxon>
        <taxon>Gammaproteobacteria</taxon>
        <taxon>Lysobacterales</taxon>
        <taxon>Lysobacteraceae</taxon>
        <taxon>Cognatiluteimonas</taxon>
    </lineage>
</organism>
<sequence length="148" mass="15976">MPAQADPFGLSRFLEAQAGSYGNALDELRAGRKQSHWIWYVFPQLSGLGRSSASERFGLSGVAEAAAYLAHPVLGARLREAVEAMLTHKSVPAAHILGALDAMKFRSCLTLFNLAAPTEALFSEALQRFFADQPDQGTLQLVSRRSGA</sequence>
<dbReference type="InterPro" id="IPR014937">
    <property type="entry name" value="DUF1810"/>
</dbReference>
<dbReference type="Gene3D" id="1.25.40.380">
    <property type="entry name" value="Protein of unknown function DUF1810"/>
    <property type="match status" value="1"/>
</dbReference>